<dbReference type="GO" id="GO:0004519">
    <property type="term" value="F:endonuclease activity"/>
    <property type="evidence" value="ECO:0007669"/>
    <property type="project" value="UniProtKB-KW"/>
</dbReference>
<dbReference type="InterPro" id="IPR003615">
    <property type="entry name" value="HNH_nuc"/>
</dbReference>
<dbReference type="AlphaFoldDB" id="A0A4V3DJS2"/>
<keyword evidence="4" id="KW-0378">Hydrolase</keyword>
<name>A0A4V3DJS2_9BURK</name>
<organism evidence="4 5">
    <name type="scientific">Hydromonas duriensis</name>
    <dbReference type="NCBI Taxonomy" id="1527608"/>
    <lineage>
        <taxon>Bacteria</taxon>
        <taxon>Pseudomonadati</taxon>
        <taxon>Pseudomonadota</taxon>
        <taxon>Betaproteobacteria</taxon>
        <taxon>Burkholderiales</taxon>
        <taxon>Burkholderiaceae</taxon>
        <taxon>Hydromonas</taxon>
    </lineage>
</organism>
<dbReference type="RefSeq" id="WP_162845186.1">
    <property type="nucleotide sequence ID" value="NZ_SNZE01000011.1"/>
</dbReference>
<dbReference type="Gene3D" id="1.10.30.50">
    <property type="match status" value="1"/>
</dbReference>
<keyword evidence="2" id="KW-1133">Transmembrane helix</keyword>
<dbReference type="InterPro" id="IPR052892">
    <property type="entry name" value="NA-targeting_endonuclease"/>
</dbReference>
<comment type="caution">
    <text evidence="4">The sequence shown here is derived from an EMBL/GenBank/DDBJ whole genome shotgun (WGS) entry which is preliminary data.</text>
</comment>
<keyword evidence="1" id="KW-0175">Coiled coil</keyword>
<keyword evidence="4" id="KW-0255">Endonuclease</keyword>
<dbReference type="PANTHER" id="PTHR33877:SF1">
    <property type="entry name" value="TYPE IV METHYL-DIRECTED RESTRICTION ENZYME ECOKMCRA"/>
    <property type="match status" value="1"/>
</dbReference>
<feature type="coiled-coil region" evidence="1">
    <location>
        <begin position="35"/>
        <end position="62"/>
    </location>
</feature>
<dbReference type="GO" id="GO:0008270">
    <property type="term" value="F:zinc ion binding"/>
    <property type="evidence" value="ECO:0007669"/>
    <property type="project" value="InterPro"/>
</dbReference>
<reference evidence="4 5" key="1">
    <citation type="submission" date="2019-03" db="EMBL/GenBank/DDBJ databases">
        <title>Genomic Encyclopedia of Type Strains, Phase IV (KMG-IV): sequencing the most valuable type-strain genomes for metagenomic binning, comparative biology and taxonomic classification.</title>
        <authorList>
            <person name="Goeker M."/>
        </authorList>
    </citation>
    <scope>NUCLEOTIDE SEQUENCE [LARGE SCALE GENOMIC DNA]</scope>
    <source>
        <strain evidence="4 5">DSM 102852</strain>
    </source>
</reference>
<protein>
    <submittedName>
        <fullName evidence="4">HNH endonuclease</fullName>
    </submittedName>
</protein>
<evidence type="ECO:0000256" key="1">
    <source>
        <dbReference type="SAM" id="Coils"/>
    </source>
</evidence>
<keyword evidence="4" id="KW-0540">Nuclease</keyword>
<evidence type="ECO:0000259" key="3">
    <source>
        <dbReference type="SMART" id="SM00507"/>
    </source>
</evidence>
<keyword evidence="5" id="KW-1185">Reference proteome</keyword>
<dbReference type="PANTHER" id="PTHR33877">
    <property type="entry name" value="SLL1193 PROTEIN"/>
    <property type="match status" value="1"/>
</dbReference>
<keyword evidence="2" id="KW-0472">Membrane</keyword>
<dbReference type="CDD" id="cd00085">
    <property type="entry name" value="HNHc"/>
    <property type="match status" value="1"/>
</dbReference>
<evidence type="ECO:0000313" key="4">
    <source>
        <dbReference type="EMBL" id="TDR31246.1"/>
    </source>
</evidence>
<gene>
    <name evidence="4" type="ORF">DFR44_1119</name>
</gene>
<dbReference type="Proteomes" id="UP000294480">
    <property type="component" value="Unassembled WGS sequence"/>
</dbReference>
<dbReference type="EMBL" id="SNZE01000011">
    <property type="protein sequence ID" value="TDR31246.1"/>
    <property type="molecule type" value="Genomic_DNA"/>
</dbReference>
<accession>A0A4V3DJS2</accession>
<feature type="domain" description="HNH nuclease" evidence="3">
    <location>
        <begin position="240"/>
        <end position="296"/>
    </location>
</feature>
<sequence length="303" mass="34865">MTKIISLCVGIFAIYQVFLFFYFRSEKFRSLKASISEHINDCNELNNHIEELKRSHEGVNSQDYGVANLKDNSKYNFKRQDWGKNDRNSQTHNCSASVCKNAHDQPFKYLCKYFNIKTNEDTLIELENTLNDFSAVEQGKFLLEKQKDSILASISRSIPLIVMKFSKRKLAKKLGFYNIDLSDLYFDTYTFQYVSAGGNSSVKTEIKLDINNLDGLILYLSELVKFRKSAAGQRALMTSNLRETIKLRDNYTCKICNLSTRDEKNLLLEIDHILPISKGGMTTESNLQTLCWRCNRSKGAKIT</sequence>
<evidence type="ECO:0000313" key="5">
    <source>
        <dbReference type="Proteomes" id="UP000294480"/>
    </source>
</evidence>
<dbReference type="SMART" id="SM00507">
    <property type="entry name" value="HNHc"/>
    <property type="match status" value="1"/>
</dbReference>
<evidence type="ECO:0000256" key="2">
    <source>
        <dbReference type="SAM" id="Phobius"/>
    </source>
</evidence>
<dbReference type="GO" id="GO:0003676">
    <property type="term" value="F:nucleic acid binding"/>
    <property type="evidence" value="ECO:0007669"/>
    <property type="project" value="InterPro"/>
</dbReference>
<feature type="transmembrane region" description="Helical" evidence="2">
    <location>
        <begin position="5"/>
        <end position="23"/>
    </location>
</feature>
<dbReference type="Pfam" id="PF01844">
    <property type="entry name" value="HNH"/>
    <property type="match status" value="1"/>
</dbReference>
<dbReference type="InterPro" id="IPR002711">
    <property type="entry name" value="HNH"/>
</dbReference>
<keyword evidence="2" id="KW-0812">Transmembrane</keyword>
<proteinExistence type="predicted"/>